<dbReference type="Gene3D" id="1.10.3680.10">
    <property type="entry name" value="TerB-like"/>
    <property type="match status" value="1"/>
</dbReference>
<name>A0A2K9MEU1_9RHOB</name>
<dbReference type="Proteomes" id="UP000234882">
    <property type="component" value="Chromosome"/>
</dbReference>
<dbReference type="Pfam" id="PF05099">
    <property type="entry name" value="TerB"/>
    <property type="match status" value="1"/>
</dbReference>
<reference evidence="3" key="1">
    <citation type="submission" date="2017-12" db="EMBL/GenBank/DDBJ databases">
        <title>Genomic analysis of Paracoccus sp. CBA4604.</title>
        <authorList>
            <person name="Roh S.W."/>
            <person name="Kim J.Y."/>
            <person name="Kim J.S."/>
        </authorList>
    </citation>
    <scope>NUCLEOTIDE SEQUENCE [LARGE SCALE GENOMIC DNA]</scope>
    <source>
        <strain evidence="3">CBA4604</strain>
    </source>
</reference>
<dbReference type="CDD" id="cd07177">
    <property type="entry name" value="terB_like"/>
    <property type="match status" value="1"/>
</dbReference>
<dbReference type="RefSeq" id="WP_101499488.1">
    <property type="nucleotide sequence ID" value="NZ_CP025583.1"/>
</dbReference>
<dbReference type="OrthoDB" id="8881374at2"/>
<dbReference type="KEGG" id="paru:CYR75_07530"/>
<evidence type="ECO:0000313" key="2">
    <source>
        <dbReference type="EMBL" id="AUM74140.1"/>
    </source>
</evidence>
<evidence type="ECO:0000313" key="3">
    <source>
        <dbReference type="Proteomes" id="UP000234882"/>
    </source>
</evidence>
<sequence length="311" mass="33018">MDQEQQQATERLVDDLNQVEMVVADSNKFKLKLGIGEDAYTSQKLLNVYDLFTDAKSAFFLGSTGAGFAATLIPAAKVGLMTKAAIAVGLATAPATAPLALVATAAAGIASGGVYFGAMRAIKGGTSRQVETIPKFINTPIDILGATLFDMIAGLALKVASFSGPVDESEREAVVNYFSEEWGISTDYARKALPLLELQIRDQSLKAMAKSLADFQLDNPDCEPDAMRKVIKDFLIEIAEADGEHDEAETLAIDAVEREFAAALSTQAKLTRKAGQYSSKATDMAKSGGSAVSAGARTAFQSLRGRMSREK</sequence>
<proteinExistence type="predicted"/>
<dbReference type="SUPFAM" id="SSF158682">
    <property type="entry name" value="TerB-like"/>
    <property type="match status" value="1"/>
</dbReference>
<organism evidence="2 3">
    <name type="scientific">Paracoccus jeotgali</name>
    <dbReference type="NCBI Taxonomy" id="2065379"/>
    <lineage>
        <taxon>Bacteria</taxon>
        <taxon>Pseudomonadati</taxon>
        <taxon>Pseudomonadota</taxon>
        <taxon>Alphaproteobacteria</taxon>
        <taxon>Rhodobacterales</taxon>
        <taxon>Paracoccaceae</taxon>
        <taxon>Paracoccus</taxon>
    </lineage>
</organism>
<keyword evidence="3" id="KW-1185">Reference proteome</keyword>
<dbReference type="EMBL" id="CP025583">
    <property type="protein sequence ID" value="AUM74140.1"/>
    <property type="molecule type" value="Genomic_DNA"/>
</dbReference>
<gene>
    <name evidence="2" type="ORF">CYR75_07530</name>
</gene>
<protein>
    <recommendedName>
        <fullName evidence="1">Co-chaperone DjlA N-terminal domain-containing protein</fullName>
    </recommendedName>
</protein>
<dbReference type="AlphaFoldDB" id="A0A2K9MEU1"/>
<feature type="domain" description="Co-chaperone DjlA N-terminal" evidence="1">
    <location>
        <begin position="152"/>
        <end position="260"/>
    </location>
</feature>
<dbReference type="InterPro" id="IPR007791">
    <property type="entry name" value="DjlA_N"/>
</dbReference>
<accession>A0A2K9MEU1</accession>
<evidence type="ECO:0000259" key="1">
    <source>
        <dbReference type="Pfam" id="PF05099"/>
    </source>
</evidence>
<dbReference type="InterPro" id="IPR029024">
    <property type="entry name" value="TerB-like"/>
</dbReference>